<dbReference type="Proteomes" id="UP000610846">
    <property type="component" value="Unassembled WGS sequence"/>
</dbReference>
<protein>
    <submittedName>
        <fullName evidence="2">Uncharacterized protein</fullName>
    </submittedName>
</protein>
<dbReference type="AlphaFoldDB" id="A0A927PFM2"/>
<reference evidence="2" key="1">
    <citation type="journal article" date="2018" name="Curr. Microbiol.">
        <title>Cellulosimicrobium arenosum sp. nov., Isolated from Marine Sediment Sand.</title>
        <authorList>
            <person name="Oh M."/>
            <person name="Kim J.H."/>
            <person name="Yoon J.H."/>
            <person name="Schumann P."/>
            <person name="Kim W."/>
        </authorList>
    </citation>
    <scope>NUCLEOTIDE SEQUENCE</scope>
    <source>
        <strain evidence="2">KCTC 49039</strain>
    </source>
</reference>
<feature type="transmembrane region" description="Helical" evidence="1">
    <location>
        <begin position="66"/>
        <end position="86"/>
    </location>
</feature>
<dbReference type="EMBL" id="JACYHB010000010">
    <property type="protein sequence ID" value="MBD8079820.1"/>
    <property type="molecule type" value="Genomic_DNA"/>
</dbReference>
<evidence type="ECO:0000256" key="1">
    <source>
        <dbReference type="SAM" id="Phobius"/>
    </source>
</evidence>
<comment type="caution">
    <text evidence="2">The sequence shown here is derived from an EMBL/GenBank/DDBJ whole genome shotgun (WGS) entry which is preliminary data.</text>
</comment>
<evidence type="ECO:0000313" key="2">
    <source>
        <dbReference type="EMBL" id="MBD8079820.1"/>
    </source>
</evidence>
<keyword evidence="1" id="KW-0472">Membrane</keyword>
<keyword evidence="1" id="KW-0812">Transmembrane</keyword>
<accession>A0A927PFM2</accession>
<dbReference type="RefSeq" id="WP_191829413.1">
    <property type="nucleotide sequence ID" value="NZ_JACYHB010000010.1"/>
</dbReference>
<keyword evidence="1" id="KW-1133">Transmembrane helix</keyword>
<keyword evidence="3" id="KW-1185">Reference proteome</keyword>
<evidence type="ECO:0000313" key="3">
    <source>
        <dbReference type="Proteomes" id="UP000610846"/>
    </source>
</evidence>
<organism evidence="2 3">
    <name type="scientific">Cellulosimicrobium arenosum</name>
    <dbReference type="NCBI Taxonomy" id="2708133"/>
    <lineage>
        <taxon>Bacteria</taxon>
        <taxon>Bacillati</taxon>
        <taxon>Actinomycetota</taxon>
        <taxon>Actinomycetes</taxon>
        <taxon>Micrococcales</taxon>
        <taxon>Promicromonosporaceae</taxon>
        <taxon>Cellulosimicrobium</taxon>
    </lineage>
</organism>
<name>A0A927PFM2_9MICO</name>
<reference evidence="2" key="2">
    <citation type="submission" date="2020-09" db="EMBL/GenBank/DDBJ databases">
        <authorList>
            <person name="Yu Y."/>
        </authorList>
    </citation>
    <scope>NUCLEOTIDE SEQUENCE</scope>
    <source>
        <strain evidence="2">KCTC 49039</strain>
    </source>
</reference>
<gene>
    <name evidence="2" type="ORF">IF651_12215</name>
</gene>
<proteinExistence type="predicted"/>
<feature type="transmembrane region" description="Helical" evidence="1">
    <location>
        <begin position="12"/>
        <end position="34"/>
    </location>
</feature>
<sequence length="93" mass="9575">MDADEHAGKAADVAYGLVSGVLGGALVFALTFAVNFPCGTSVLGTPLEPCRNVFGSTPLVIEGSPLAPYVLGFLAAGITYGVVYLWHWRSGSS</sequence>